<feature type="transmembrane region" description="Helical" evidence="7">
    <location>
        <begin position="173"/>
        <end position="190"/>
    </location>
</feature>
<dbReference type="CDD" id="cd03426">
    <property type="entry name" value="NUDIX_CoAse_Nudt7"/>
    <property type="match status" value="1"/>
</dbReference>
<keyword evidence="3" id="KW-0479">Metal-binding</keyword>
<feature type="domain" description="Nudix hydrolase" evidence="8">
    <location>
        <begin position="27"/>
        <end position="160"/>
    </location>
</feature>
<evidence type="ECO:0000256" key="3">
    <source>
        <dbReference type="ARBA" id="ARBA00022723"/>
    </source>
</evidence>
<dbReference type="InterPro" id="IPR045121">
    <property type="entry name" value="CoAse"/>
</dbReference>
<evidence type="ECO:0000313" key="10">
    <source>
        <dbReference type="Proteomes" id="UP001347796"/>
    </source>
</evidence>
<comment type="cofactor">
    <cofactor evidence="2">
        <name>Mg(2+)</name>
        <dbReference type="ChEBI" id="CHEBI:18420"/>
    </cofactor>
</comment>
<dbReference type="Pfam" id="PF00293">
    <property type="entry name" value="NUDIX"/>
    <property type="match status" value="1"/>
</dbReference>
<keyword evidence="5" id="KW-0460">Magnesium</keyword>
<comment type="caution">
    <text evidence="9">The sequence shown here is derived from an EMBL/GenBank/DDBJ whole genome shotgun (WGS) entry which is preliminary data.</text>
</comment>
<evidence type="ECO:0000256" key="1">
    <source>
        <dbReference type="ARBA" id="ARBA00001936"/>
    </source>
</evidence>
<sequence length="230" mass="25725">MDEQMLKNLVFSFTSTLGNHDFRYHHLRQSSVLVPLMIKNKEVFVLLTKRSKNLRTHAGAVALPGGVKDSCEESDVDTALREAEEEIGLQRKDVTILGVLPPLFASPRTTVVPVIGIINSSFTANINKDEVDYVFYVALKDFRAKPIVQREFNFYSRRLNIYYLSKELEDNTLIIYGLTICICIAVAVIVDGGHSMPAIFAGGSDEVGIETGFTEYYHYIATQIKGPSKL</sequence>
<protein>
    <recommendedName>
        <fullName evidence="8">Nudix hydrolase domain-containing protein</fullName>
    </recommendedName>
</protein>
<dbReference type="PROSITE" id="PS51462">
    <property type="entry name" value="NUDIX"/>
    <property type="match status" value="1"/>
</dbReference>
<dbReference type="Proteomes" id="UP001347796">
    <property type="component" value="Unassembled WGS sequence"/>
</dbReference>
<keyword evidence="7" id="KW-0812">Transmembrane</keyword>
<dbReference type="GO" id="GO:0010945">
    <property type="term" value="F:coenzyme A diphosphatase activity"/>
    <property type="evidence" value="ECO:0007669"/>
    <property type="project" value="InterPro"/>
</dbReference>
<dbReference type="Gene3D" id="3.90.79.10">
    <property type="entry name" value="Nucleoside Triphosphate Pyrophosphohydrolase"/>
    <property type="match status" value="1"/>
</dbReference>
<dbReference type="InterPro" id="IPR015797">
    <property type="entry name" value="NUDIX_hydrolase-like_dom_sf"/>
</dbReference>
<keyword evidence="6" id="KW-0464">Manganese</keyword>
<dbReference type="AlphaFoldDB" id="A0AAN8Q859"/>
<name>A0AAN8Q859_PATCE</name>
<accession>A0AAN8Q859</accession>
<evidence type="ECO:0000259" key="8">
    <source>
        <dbReference type="PROSITE" id="PS51462"/>
    </source>
</evidence>
<proteinExistence type="predicted"/>
<dbReference type="PANTHER" id="PTHR12992">
    <property type="entry name" value="NUDIX HYDROLASE"/>
    <property type="match status" value="1"/>
</dbReference>
<evidence type="ECO:0000313" key="9">
    <source>
        <dbReference type="EMBL" id="KAK6185025.1"/>
    </source>
</evidence>
<organism evidence="9 10">
    <name type="scientific">Patella caerulea</name>
    <name type="common">Rayed Mediterranean limpet</name>
    <dbReference type="NCBI Taxonomy" id="87958"/>
    <lineage>
        <taxon>Eukaryota</taxon>
        <taxon>Metazoa</taxon>
        <taxon>Spiralia</taxon>
        <taxon>Lophotrochozoa</taxon>
        <taxon>Mollusca</taxon>
        <taxon>Gastropoda</taxon>
        <taxon>Patellogastropoda</taxon>
        <taxon>Patelloidea</taxon>
        <taxon>Patellidae</taxon>
        <taxon>Patella</taxon>
    </lineage>
</organism>
<keyword evidence="7" id="KW-0472">Membrane</keyword>
<comment type="cofactor">
    <cofactor evidence="1">
        <name>Mn(2+)</name>
        <dbReference type="ChEBI" id="CHEBI:29035"/>
    </cofactor>
</comment>
<dbReference type="SUPFAM" id="SSF55811">
    <property type="entry name" value="Nudix"/>
    <property type="match status" value="1"/>
</dbReference>
<keyword evidence="10" id="KW-1185">Reference proteome</keyword>
<dbReference type="EMBL" id="JAZGQO010000006">
    <property type="protein sequence ID" value="KAK6185025.1"/>
    <property type="molecule type" value="Genomic_DNA"/>
</dbReference>
<keyword evidence="7" id="KW-1133">Transmembrane helix</keyword>
<evidence type="ECO:0000256" key="2">
    <source>
        <dbReference type="ARBA" id="ARBA00001946"/>
    </source>
</evidence>
<dbReference type="InterPro" id="IPR000086">
    <property type="entry name" value="NUDIX_hydrolase_dom"/>
</dbReference>
<gene>
    <name evidence="9" type="ORF">SNE40_007352</name>
</gene>
<dbReference type="GO" id="GO:0015938">
    <property type="term" value="P:coenzyme A catabolic process"/>
    <property type="evidence" value="ECO:0007669"/>
    <property type="project" value="TreeGrafter"/>
</dbReference>
<evidence type="ECO:0000256" key="6">
    <source>
        <dbReference type="ARBA" id="ARBA00023211"/>
    </source>
</evidence>
<dbReference type="PANTHER" id="PTHR12992:SF24">
    <property type="entry name" value="PEROXISOMAL COENZYME A DIPHOSPHATASE NUDT7"/>
    <property type="match status" value="1"/>
</dbReference>
<evidence type="ECO:0000256" key="5">
    <source>
        <dbReference type="ARBA" id="ARBA00022842"/>
    </source>
</evidence>
<evidence type="ECO:0000256" key="7">
    <source>
        <dbReference type="SAM" id="Phobius"/>
    </source>
</evidence>
<dbReference type="GO" id="GO:0046872">
    <property type="term" value="F:metal ion binding"/>
    <property type="evidence" value="ECO:0007669"/>
    <property type="project" value="UniProtKB-KW"/>
</dbReference>
<evidence type="ECO:0000256" key="4">
    <source>
        <dbReference type="ARBA" id="ARBA00022801"/>
    </source>
</evidence>
<reference evidence="9 10" key="1">
    <citation type="submission" date="2024-01" db="EMBL/GenBank/DDBJ databases">
        <title>The genome of the rayed Mediterranean limpet Patella caerulea (Linnaeus, 1758).</title>
        <authorList>
            <person name="Anh-Thu Weber A."/>
            <person name="Halstead-Nussloch G."/>
        </authorList>
    </citation>
    <scope>NUCLEOTIDE SEQUENCE [LARGE SCALE GENOMIC DNA]</scope>
    <source>
        <strain evidence="9">AATW-2023a</strain>
        <tissue evidence="9">Whole specimen</tissue>
    </source>
</reference>
<keyword evidence="4" id="KW-0378">Hydrolase</keyword>